<proteinExistence type="predicted"/>
<name>A0A4V2JZW7_9APHY</name>
<gene>
    <name evidence="1" type="ORF">BD311DRAFT_762205</name>
</gene>
<evidence type="ECO:0000313" key="1">
    <source>
        <dbReference type="EMBL" id="TBU26513.1"/>
    </source>
</evidence>
<dbReference type="AlphaFoldDB" id="A0A4V2JZW7"/>
<protein>
    <submittedName>
        <fullName evidence="1">Uncharacterized protein</fullName>
    </submittedName>
</protein>
<sequence length="76" mass="8583">MRNQLASARRTCMAWLEGLSSPPSQELRSRSNLDKVEMGSVPLRPYGVATQRLHSCSWLPTHNDNHRSPPPRCCLP</sequence>
<dbReference type="EMBL" id="ML143444">
    <property type="protein sequence ID" value="TBU26513.1"/>
    <property type="molecule type" value="Genomic_DNA"/>
</dbReference>
<dbReference type="Proteomes" id="UP000292957">
    <property type="component" value="Unassembled WGS sequence"/>
</dbReference>
<accession>A0A4V2JZW7</accession>
<reference evidence="1" key="1">
    <citation type="submission" date="2019-01" db="EMBL/GenBank/DDBJ databases">
        <title>Draft genome sequences of three monokaryotic isolates of the white-rot basidiomycete fungus Dichomitus squalens.</title>
        <authorList>
            <consortium name="DOE Joint Genome Institute"/>
            <person name="Lopez S.C."/>
            <person name="Andreopoulos B."/>
            <person name="Pangilinan J."/>
            <person name="Lipzen A."/>
            <person name="Riley R."/>
            <person name="Ahrendt S."/>
            <person name="Ng V."/>
            <person name="Barry K."/>
            <person name="Daum C."/>
            <person name="Grigoriev I.V."/>
            <person name="Hilden K.S."/>
            <person name="Makela M.R."/>
            <person name="de Vries R.P."/>
        </authorList>
    </citation>
    <scope>NUCLEOTIDE SEQUENCE [LARGE SCALE GENOMIC DNA]</scope>
    <source>
        <strain evidence="1">OM18370.1</strain>
    </source>
</reference>
<organism evidence="1">
    <name type="scientific">Dichomitus squalens</name>
    <dbReference type="NCBI Taxonomy" id="114155"/>
    <lineage>
        <taxon>Eukaryota</taxon>
        <taxon>Fungi</taxon>
        <taxon>Dikarya</taxon>
        <taxon>Basidiomycota</taxon>
        <taxon>Agaricomycotina</taxon>
        <taxon>Agaricomycetes</taxon>
        <taxon>Polyporales</taxon>
        <taxon>Polyporaceae</taxon>
        <taxon>Dichomitus</taxon>
    </lineage>
</organism>